<comment type="caution">
    <text evidence="2">The sequence shown here is derived from an EMBL/GenBank/DDBJ whole genome shotgun (WGS) entry which is preliminary data.</text>
</comment>
<evidence type="ECO:0000256" key="1">
    <source>
        <dbReference type="SAM" id="MobiDB-lite"/>
    </source>
</evidence>
<accession>A0A0V1GM71</accession>
<sequence>MVFCATPPPTEAIDLKRGRPPGTGCGTLRRRKNIEP</sequence>
<dbReference type="EMBL" id="JYDP01000949">
    <property type="protein sequence ID" value="KRY99208.1"/>
    <property type="molecule type" value="Genomic_DNA"/>
</dbReference>
<feature type="compositionally biased region" description="Pro residues" evidence="1">
    <location>
        <begin position="1"/>
        <end position="10"/>
    </location>
</feature>
<evidence type="ECO:0000313" key="2">
    <source>
        <dbReference type="EMBL" id="KRY99208.1"/>
    </source>
</evidence>
<gene>
    <name evidence="2" type="ORF">T11_17711</name>
</gene>
<evidence type="ECO:0000313" key="3">
    <source>
        <dbReference type="Proteomes" id="UP000055024"/>
    </source>
</evidence>
<dbReference type="AlphaFoldDB" id="A0A0V1GM71"/>
<protein>
    <submittedName>
        <fullName evidence="2">Uncharacterized protein</fullName>
    </submittedName>
</protein>
<reference evidence="2 3" key="1">
    <citation type="submission" date="2015-01" db="EMBL/GenBank/DDBJ databases">
        <title>Evolution of Trichinella species and genotypes.</title>
        <authorList>
            <person name="Korhonen P.K."/>
            <person name="Edoardo P."/>
            <person name="Giuseppe L.R."/>
            <person name="Gasser R.B."/>
        </authorList>
    </citation>
    <scope>NUCLEOTIDE SEQUENCE [LARGE SCALE GENOMIC DNA]</scope>
    <source>
        <strain evidence="2">ISS1029</strain>
    </source>
</reference>
<proteinExistence type="predicted"/>
<feature type="region of interest" description="Disordered" evidence="1">
    <location>
        <begin position="1"/>
        <end position="36"/>
    </location>
</feature>
<keyword evidence="3" id="KW-1185">Reference proteome</keyword>
<name>A0A0V1GM71_9BILA</name>
<organism evidence="2 3">
    <name type="scientific">Trichinella zimbabwensis</name>
    <dbReference type="NCBI Taxonomy" id="268475"/>
    <lineage>
        <taxon>Eukaryota</taxon>
        <taxon>Metazoa</taxon>
        <taxon>Ecdysozoa</taxon>
        <taxon>Nematoda</taxon>
        <taxon>Enoplea</taxon>
        <taxon>Dorylaimia</taxon>
        <taxon>Trichinellida</taxon>
        <taxon>Trichinellidae</taxon>
        <taxon>Trichinella</taxon>
    </lineage>
</organism>
<dbReference type="Proteomes" id="UP000055024">
    <property type="component" value="Unassembled WGS sequence"/>
</dbReference>